<sequence length="263" mass="28616">MTDTELWVRRFHPADEAATRLLCLPHAGGSASYFLAAAKALAPEVDVLAVQYPGRQDRWREPGLTSVHEIADQLVAALPPLLDRPVTIFGHSLGATIGFEVARRLGLQGVVPTALFASGRRAPHRRKVERVHLRDDAGLIAEVRALSGTDDALLDDEDVVRMVLPAIRSDYTAAETYEYRPGPRLDCPIVALVGDCDPRVTVDEAQAWQEHTGGGFELVVHPGGHFYLNDKMPDVLRRIRTHTRALNPAPPGGAAFAHAVQPG</sequence>
<evidence type="ECO:0000313" key="3">
    <source>
        <dbReference type="EMBL" id="SCG18059.1"/>
    </source>
</evidence>
<dbReference type="AlphaFoldDB" id="A0A1C5GE57"/>
<keyword evidence="4" id="KW-1185">Reference proteome</keyword>
<dbReference type="Pfam" id="PF00975">
    <property type="entry name" value="Thioesterase"/>
    <property type="match status" value="1"/>
</dbReference>
<dbReference type="PANTHER" id="PTHR11487">
    <property type="entry name" value="THIOESTERASE"/>
    <property type="match status" value="1"/>
</dbReference>
<dbReference type="Gene3D" id="3.40.50.1820">
    <property type="entry name" value="alpha/beta hydrolase"/>
    <property type="match status" value="1"/>
</dbReference>
<feature type="domain" description="Thioesterase" evidence="2">
    <location>
        <begin position="20"/>
        <end position="241"/>
    </location>
</feature>
<dbReference type="RefSeq" id="WP_172896571.1">
    <property type="nucleotide sequence ID" value="NZ_LT607733.1"/>
</dbReference>
<evidence type="ECO:0000259" key="2">
    <source>
        <dbReference type="Pfam" id="PF00975"/>
    </source>
</evidence>
<reference evidence="3 4" key="1">
    <citation type="submission" date="2016-06" db="EMBL/GenBank/DDBJ databases">
        <authorList>
            <person name="Kjaerup R.B."/>
            <person name="Dalgaard T.S."/>
            <person name="Juul-Madsen H.R."/>
        </authorList>
    </citation>
    <scope>NUCLEOTIDE SEQUENCE [LARGE SCALE GENOMIC DNA]</scope>
    <source>
        <strain evidence="3 4">DSM 43913</strain>
    </source>
</reference>
<dbReference type="GeneID" id="95804093"/>
<comment type="similarity">
    <text evidence="1">Belongs to the thioesterase family.</text>
</comment>
<evidence type="ECO:0000313" key="4">
    <source>
        <dbReference type="Proteomes" id="UP000198251"/>
    </source>
</evidence>
<dbReference type="EMBL" id="LT607733">
    <property type="protein sequence ID" value="SCG18059.1"/>
    <property type="molecule type" value="Genomic_DNA"/>
</dbReference>
<dbReference type="InterPro" id="IPR012223">
    <property type="entry name" value="TEII"/>
</dbReference>
<dbReference type="SUPFAM" id="SSF53474">
    <property type="entry name" value="alpha/beta-Hydrolases"/>
    <property type="match status" value="1"/>
</dbReference>
<protein>
    <submittedName>
        <fullName evidence="3">Surfactin synthase thioesterase subunit</fullName>
    </submittedName>
</protein>
<proteinExistence type="inferred from homology"/>
<name>A0A1C5GE57_MICEH</name>
<gene>
    <name evidence="3" type="ORF">GA0070610_4392</name>
</gene>
<dbReference type="Proteomes" id="UP000198251">
    <property type="component" value="Chromosome I"/>
</dbReference>
<dbReference type="InterPro" id="IPR029058">
    <property type="entry name" value="AB_hydrolase_fold"/>
</dbReference>
<dbReference type="GO" id="GO:0008610">
    <property type="term" value="P:lipid biosynthetic process"/>
    <property type="evidence" value="ECO:0007669"/>
    <property type="project" value="TreeGrafter"/>
</dbReference>
<organism evidence="3 4">
    <name type="scientific">Micromonospora echinofusca</name>
    <dbReference type="NCBI Taxonomy" id="47858"/>
    <lineage>
        <taxon>Bacteria</taxon>
        <taxon>Bacillati</taxon>
        <taxon>Actinomycetota</taxon>
        <taxon>Actinomycetes</taxon>
        <taxon>Micromonosporales</taxon>
        <taxon>Micromonosporaceae</taxon>
        <taxon>Micromonospora</taxon>
    </lineage>
</organism>
<evidence type="ECO:0000256" key="1">
    <source>
        <dbReference type="ARBA" id="ARBA00007169"/>
    </source>
</evidence>
<dbReference type="InterPro" id="IPR001031">
    <property type="entry name" value="Thioesterase"/>
</dbReference>
<dbReference type="PANTHER" id="PTHR11487:SF0">
    <property type="entry name" value="S-ACYL FATTY ACID SYNTHASE THIOESTERASE, MEDIUM CHAIN"/>
    <property type="match status" value="1"/>
</dbReference>
<accession>A0A1C5GE57</accession>